<dbReference type="RefSeq" id="XP_015662483.1">
    <property type="nucleotide sequence ID" value="XM_015799005.1"/>
</dbReference>
<dbReference type="Pfam" id="PF12697">
    <property type="entry name" value="Abhydrolase_6"/>
    <property type="match status" value="1"/>
</dbReference>
<dbReference type="PANTHER" id="PTHR43194">
    <property type="entry name" value="HYDROLASE ALPHA/BETA FOLD FAMILY"/>
    <property type="match status" value="1"/>
</dbReference>
<dbReference type="RefSeq" id="XP_015662484.1">
    <property type="nucleotide sequence ID" value="XM_015799006.1"/>
</dbReference>
<evidence type="ECO:0000313" key="2">
    <source>
        <dbReference type="EMBL" id="KPA84044.1"/>
    </source>
</evidence>
<dbReference type="EMBL" id="LGTL01000003">
    <property type="protein sequence ID" value="KPA84045.1"/>
    <property type="molecule type" value="Genomic_DNA"/>
</dbReference>
<proteinExistence type="predicted"/>
<name>A0A0N0VH00_LEPPY</name>
<sequence>MKRLSHRIYTPAAEPRILSGTGVLQRATPSPVHLVFMHGLMGTHRNFASVCAAMSGAQDEKSRMADLKMEEVRRVTVPSDCDEAAGCCAHPGTAGAPRVYQCVAFDWRNHGDSEHNPNMTLDGLAEDVTDFLADYGTAVLAAPSPVPLILVAHSMGALGLMHWMWTEHLRQWRDRVLANGLGPLRPSQSAAATSQRSLFATPAYRVLGAVLIDTAPAERPASFYDTTRLIRSLSSVPLGTLHSRTAVEGWMQQHGPRDLCTPDKIWLLRYQLSNLTFPKGAAPTWRIGLEEIINGLDRISWSSGSVARDAIVREVERLAVSRGLPTPAPPPLDEFPVSCVFGATSPYDTAATRAAVRRIFKAPSILEMEDAGHFLFMWQKRTFVSTLRDVCYALEKAGGMLRGMA</sequence>
<dbReference type="InterPro" id="IPR000073">
    <property type="entry name" value="AB_hydrolase_1"/>
</dbReference>
<dbReference type="InterPro" id="IPR050228">
    <property type="entry name" value="Carboxylesterase_BioH"/>
</dbReference>
<feature type="domain" description="AB hydrolase-1" evidence="1">
    <location>
        <begin position="95"/>
        <end position="377"/>
    </location>
</feature>
<evidence type="ECO:0000259" key="1">
    <source>
        <dbReference type="Pfam" id="PF12697"/>
    </source>
</evidence>
<dbReference type="VEuPathDB" id="TriTrypDB:LpyrH10_03_3230"/>
<dbReference type="EMBL" id="LGTL01000003">
    <property type="protein sequence ID" value="KPA84044.1"/>
    <property type="molecule type" value="Genomic_DNA"/>
</dbReference>
<dbReference type="AlphaFoldDB" id="A0A0N0VH00"/>
<dbReference type="Proteomes" id="UP000037923">
    <property type="component" value="Unassembled WGS sequence"/>
</dbReference>
<dbReference type="OMA" id="ANIWMIR"/>
<keyword evidence="3" id="KW-1185">Reference proteome</keyword>
<dbReference type="Gene3D" id="3.40.50.1820">
    <property type="entry name" value="alpha/beta hydrolase"/>
    <property type="match status" value="1"/>
</dbReference>
<dbReference type="PANTHER" id="PTHR43194:SF2">
    <property type="entry name" value="PEROXISOMAL MEMBRANE PROTEIN LPX1"/>
    <property type="match status" value="1"/>
</dbReference>
<accession>A0A0N0VH00</accession>
<organism evidence="2 3">
    <name type="scientific">Leptomonas pyrrhocoris</name>
    <name type="common">Firebug parasite</name>
    <dbReference type="NCBI Taxonomy" id="157538"/>
    <lineage>
        <taxon>Eukaryota</taxon>
        <taxon>Discoba</taxon>
        <taxon>Euglenozoa</taxon>
        <taxon>Kinetoplastea</taxon>
        <taxon>Metakinetoplastina</taxon>
        <taxon>Trypanosomatida</taxon>
        <taxon>Trypanosomatidae</taxon>
        <taxon>Leishmaniinae</taxon>
        <taxon>Leptomonas</taxon>
    </lineage>
</organism>
<dbReference type="SUPFAM" id="SSF53474">
    <property type="entry name" value="alpha/beta-Hydrolases"/>
    <property type="match status" value="1"/>
</dbReference>
<comment type="caution">
    <text evidence="2">The sequence shown here is derived from an EMBL/GenBank/DDBJ whole genome shotgun (WGS) entry which is preliminary data.</text>
</comment>
<dbReference type="OrthoDB" id="8119704at2759"/>
<dbReference type="InterPro" id="IPR029058">
    <property type="entry name" value="AB_hydrolase_fold"/>
</dbReference>
<reference evidence="2 3" key="1">
    <citation type="submission" date="2015-07" db="EMBL/GenBank/DDBJ databases">
        <title>High-quality genome of monoxenous trypanosomatid Leptomonas pyrrhocoris.</title>
        <authorList>
            <person name="Flegontov P."/>
            <person name="Butenko A."/>
            <person name="Firsov S."/>
            <person name="Vlcek C."/>
            <person name="Logacheva M.D."/>
            <person name="Field M."/>
            <person name="Filatov D."/>
            <person name="Flegontova O."/>
            <person name="Gerasimov E."/>
            <person name="Jackson A.P."/>
            <person name="Kelly S."/>
            <person name="Opperdoes F."/>
            <person name="O'Reilly A."/>
            <person name="Votypka J."/>
            <person name="Yurchenko V."/>
            <person name="Lukes J."/>
        </authorList>
    </citation>
    <scope>NUCLEOTIDE SEQUENCE [LARGE SCALE GENOMIC DNA]</scope>
    <source>
        <strain evidence="2">H10</strain>
    </source>
</reference>
<dbReference type="GeneID" id="26902467"/>
<protein>
    <recommendedName>
        <fullName evidence="1">AB hydrolase-1 domain-containing protein</fullName>
    </recommendedName>
</protein>
<gene>
    <name evidence="2" type="ORF">ABB37_02172</name>
</gene>
<evidence type="ECO:0000313" key="3">
    <source>
        <dbReference type="Proteomes" id="UP000037923"/>
    </source>
</evidence>